<feature type="region of interest" description="Disordered" evidence="1">
    <location>
        <begin position="124"/>
        <end position="229"/>
    </location>
</feature>
<dbReference type="Gramene" id="TraesLDM5D03G03034220.1">
    <property type="protein sequence ID" value="TraesLDM5D03G03034220.1"/>
    <property type="gene ID" value="TraesLDM5D03G03034220"/>
</dbReference>
<name>A0A3B6MIG5_WHEAT</name>
<dbReference type="AlphaFoldDB" id="A0A3B6MIG5"/>
<dbReference type="Gramene" id="TraesPARA_EIv1.0_1764530.3">
    <property type="protein sequence ID" value="TraesPARA_EIv1.0_1764530.3.CDS"/>
    <property type="gene ID" value="TraesPARA_EIv1.0_1764530"/>
</dbReference>
<dbReference type="OMA" id="HPVIFEF"/>
<dbReference type="Gramene" id="TraesCLE_scaffold_064923_01G000100.1">
    <property type="protein sequence ID" value="TraesCLE_scaffold_064923_01G000100.1"/>
    <property type="gene ID" value="TraesCLE_scaffold_064923_01G000100"/>
</dbReference>
<feature type="compositionally biased region" description="Pro residues" evidence="1">
    <location>
        <begin position="220"/>
        <end position="229"/>
    </location>
</feature>
<organism evidence="2">
    <name type="scientific">Triticum aestivum</name>
    <name type="common">Wheat</name>
    <dbReference type="NCBI Taxonomy" id="4565"/>
    <lineage>
        <taxon>Eukaryota</taxon>
        <taxon>Viridiplantae</taxon>
        <taxon>Streptophyta</taxon>
        <taxon>Embryophyta</taxon>
        <taxon>Tracheophyta</taxon>
        <taxon>Spermatophyta</taxon>
        <taxon>Magnoliopsida</taxon>
        <taxon>Liliopsida</taxon>
        <taxon>Poales</taxon>
        <taxon>Poaceae</taxon>
        <taxon>BOP clade</taxon>
        <taxon>Pooideae</taxon>
        <taxon>Triticodae</taxon>
        <taxon>Triticeae</taxon>
        <taxon>Triticinae</taxon>
        <taxon>Triticum</taxon>
    </lineage>
</organism>
<evidence type="ECO:0000313" key="2">
    <source>
        <dbReference type="EnsemblPlants" id="TraesCS5D02G017100.1"/>
    </source>
</evidence>
<dbReference type="Gramene" id="TraesROB_scaffold_044003_01G000100.1">
    <property type="protein sequence ID" value="TraesROB_scaffold_044003_01G000100.1"/>
    <property type="gene ID" value="TraesROB_scaffold_044003_01G000100"/>
</dbReference>
<feature type="compositionally biased region" description="Low complexity" evidence="1">
    <location>
        <begin position="165"/>
        <end position="176"/>
    </location>
</feature>
<dbReference type="Gramene" id="TraesLAC5D03G02985330.1">
    <property type="protein sequence ID" value="TraesLAC5D03G02985330.1"/>
    <property type="gene ID" value="TraesLAC5D03G02985330"/>
</dbReference>
<accession>A0A3B6MIG5</accession>
<dbReference type="Gramene" id="TraesLDM5D03G03034220.2">
    <property type="protein sequence ID" value="TraesLDM5D03G03034220.2"/>
    <property type="gene ID" value="TraesLDM5D03G03034220"/>
</dbReference>
<dbReference type="OrthoDB" id="663160at2759"/>
<reference evidence="2" key="2">
    <citation type="submission" date="2018-10" db="UniProtKB">
        <authorList>
            <consortium name="EnsemblPlants"/>
        </authorList>
    </citation>
    <scope>IDENTIFICATION</scope>
</reference>
<keyword evidence="3" id="KW-1185">Reference proteome</keyword>
<dbReference type="EnsemblPlants" id="TraesCS5D02G017100.1">
    <property type="protein sequence ID" value="TraesCS5D02G017100.1"/>
    <property type="gene ID" value="TraesCS5D02G017100"/>
</dbReference>
<dbReference type="Gramene" id="TraesLAC5D03G02985330.2">
    <property type="protein sequence ID" value="TraesLAC5D03G02985330.2"/>
    <property type="gene ID" value="TraesLAC5D03G02985330"/>
</dbReference>
<dbReference type="Gramene" id="TraesCS5D03G0037600.1">
    <property type="protein sequence ID" value="TraesCS5D03G0037600.1.CDS"/>
    <property type="gene ID" value="TraesCS5D03G0037600"/>
</dbReference>
<protein>
    <submittedName>
        <fullName evidence="2">Uncharacterized protein</fullName>
    </submittedName>
</protein>
<feature type="compositionally biased region" description="Basic residues" evidence="1">
    <location>
        <begin position="183"/>
        <end position="194"/>
    </location>
</feature>
<dbReference type="Gramene" id="TraesSYM5D03G02968590.2">
    <property type="protein sequence ID" value="TraesSYM5D03G02968590.2"/>
    <property type="gene ID" value="TraesSYM5D03G02968590"/>
</dbReference>
<dbReference type="Gramene" id="TraesARI5D03G02981560.1">
    <property type="protein sequence ID" value="TraesARI5D03G02981560.1"/>
    <property type="gene ID" value="TraesARI5D03G02981560"/>
</dbReference>
<dbReference type="Gramene" id="TraesJAG5D03G03029170.1">
    <property type="protein sequence ID" value="TraesJAG5D03G03029170.1"/>
    <property type="gene ID" value="TraesJAG5D03G03029170"/>
</dbReference>
<feature type="region of interest" description="Disordered" evidence="1">
    <location>
        <begin position="1"/>
        <end position="43"/>
    </location>
</feature>
<dbReference type="Gramene" id="TraesJAG5D03G03029170.2">
    <property type="protein sequence ID" value="TraesJAG5D03G03029170.2"/>
    <property type="gene ID" value="TraesJAG5D03G03029170"/>
</dbReference>
<dbReference type="Gramene" id="TraesWEE_scaffold_044718_01G000200.1">
    <property type="protein sequence ID" value="TraesWEE_scaffold_044718_01G000200.1"/>
    <property type="gene ID" value="TraesWEE_scaffold_044718_01G000200"/>
</dbReference>
<dbReference type="Gramene" id="TraesARI5D03G02981560.2">
    <property type="protein sequence ID" value="TraesARI5D03G02981560.2"/>
    <property type="gene ID" value="TraesARI5D03G02981560"/>
</dbReference>
<proteinExistence type="predicted"/>
<dbReference type="Gramene" id="TraesMAC5D03G03028050.1">
    <property type="protein sequence ID" value="TraesMAC5D03G03028050.1"/>
    <property type="gene ID" value="TraesMAC5D03G03028050"/>
</dbReference>
<dbReference type="Gramene" id="TraesSTA5D03G03020730.1">
    <property type="protein sequence ID" value="TraesSTA5D03G03020730.1"/>
    <property type="gene ID" value="TraesSTA5D03G03020730"/>
</dbReference>
<feature type="compositionally biased region" description="Basic and acidic residues" evidence="1">
    <location>
        <begin position="31"/>
        <end position="43"/>
    </location>
</feature>
<dbReference type="Gramene" id="TraesCS5D02G017100.1">
    <property type="protein sequence ID" value="TraesCS5D02G017100.1"/>
    <property type="gene ID" value="TraesCS5D02G017100"/>
</dbReference>
<feature type="compositionally biased region" description="Pro residues" evidence="1">
    <location>
        <begin position="203"/>
        <end position="212"/>
    </location>
</feature>
<sequence>MSSKSKKGSPLSKKRSLAESGESSKPKKSRRGPDPLDTIRFRPLKDGPMITADLVECYTRQFGQDLFMKVNKKERYIDVRFADKKSADSVKRNFQVTWQMPPFDMVLTNTIDGSQIITPGEVKMYQPPRDLDHDNTQPSVPLCWNNPHPVTFEFPEKKDEEADEASPAADESSPAADLPPRVQKPKTTKPRRQPRVIAKYPPTAQPPPPSSRPPFREPKWPTPPPHITA</sequence>
<dbReference type="Gramene" id="TraesNOR5D03G03057620.2">
    <property type="protein sequence ID" value="TraesNOR5D03G03057620.2"/>
    <property type="gene ID" value="TraesNOR5D03G03057620"/>
</dbReference>
<feature type="compositionally biased region" description="Basic residues" evidence="1">
    <location>
        <begin position="1"/>
        <end position="15"/>
    </location>
</feature>
<dbReference type="Gramene" id="TraesSYM5D03G02968590.1">
    <property type="protein sequence ID" value="TraesSYM5D03G02968590.1"/>
    <property type="gene ID" value="TraesSYM5D03G02968590"/>
</dbReference>
<evidence type="ECO:0000256" key="1">
    <source>
        <dbReference type="SAM" id="MobiDB-lite"/>
    </source>
</evidence>
<reference evidence="2" key="1">
    <citation type="submission" date="2018-08" db="EMBL/GenBank/DDBJ databases">
        <authorList>
            <person name="Rossello M."/>
        </authorList>
    </citation>
    <scope>NUCLEOTIDE SEQUENCE [LARGE SCALE GENOMIC DNA]</scope>
    <source>
        <strain evidence="2">cv. Chinese Spring</strain>
    </source>
</reference>
<dbReference type="Gramene" id="TraesPARA_EIv1.0_1764530.2">
    <property type="protein sequence ID" value="TraesPARA_EIv1.0_1764530.2.CDS"/>
    <property type="gene ID" value="TraesPARA_EIv1.0_1764530"/>
</dbReference>
<dbReference type="Gramene" id="TraesCAD_scaffold_035678_01G000100.1">
    <property type="protein sequence ID" value="TraesCAD_scaffold_035678_01G000100.1"/>
    <property type="gene ID" value="TraesCAD_scaffold_035678_01G000100"/>
</dbReference>
<dbReference type="Proteomes" id="UP000019116">
    <property type="component" value="Chromosome 5D"/>
</dbReference>
<dbReference type="Gramene" id="TraesNOR5D03G03057620.1">
    <property type="protein sequence ID" value="TraesNOR5D03G03057620.1"/>
    <property type="gene ID" value="TraesNOR5D03G03057620"/>
</dbReference>
<evidence type="ECO:0000313" key="3">
    <source>
        <dbReference type="Proteomes" id="UP000019116"/>
    </source>
</evidence>
<dbReference type="Gramene" id="TraesPARA_EIv1.0_1764530.1">
    <property type="protein sequence ID" value="TraesPARA_EIv1.0_1764530.1.CDS"/>
    <property type="gene ID" value="TraesPARA_EIv1.0_1764530"/>
</dbReference>